<dbReference type="Gene3D" id="3.20.20.70">
    <property type="entry name" value="Aldolase class I"/>
    <property type="match status" value="1"/>
</dbReference>
<dbReference type="InterPro" id="IPR036206">
    <property type="entry name" value="ThiamineP_synth_sf"/>
</dbReference>
<reference evidence="1" key="1">
    <citation type="journal article" date="2013" name="Environ. Microbiol.">
        <title>Microbiota from the distal guts of lean and obese adolescents exhibit partial functional redundancy besides clear differences in community structure.</title>
        <authorList>
            <person name="Ferrer M."/>
            <person name="Ruiz A."/>
            <person name="Lanza F."/>
            <person name="Haange S.B."/>
            <person name="Oberbach A."/>
            <person name="Till H."/>
            <person name="Bargiela R."/>
            <person name="Campoy C."/>
            <person name="Segura M.T."/>
            <person name="Richter M."/>
            <person name="von Bergen M."/>
            <person name="Seifert J."/>
            <person name="Suarez A."/>
        </authorList>
    </citation>
    <scope>NUCLEOTIDE SEQUENCE</scope>
</reference>
<organism evidence="1">
    <name type="scientific">human gut metagenome</name>
    <dbReference type="NCBI Taxonomy" id="408170"/>
    <lineage>
        <taxon>unclassified sequences</taxon>
        <taxon>metagenomes</taxon>
        <taxon>organismal metagenomes</taxon>
    </lineage>
</organism>
<feature type="non-terminal residue" evidence="1">
    <location>
        <position position="1"/>
    </location>
</feature>
<evidence type="ECO:0000313" key="1">
    <source>
        <dbReference type="EMBL" id="EKC61120.1"/>
    </source>
</evidence>
<dbReference type="SUPFAM" id="SSF51391">
    <property type="entry name" value="Thiamin phosphate synthase"/>
    <property type="match status" value="1"/>
</dbReference>
<proteinExistence type="predicted"/>
<accession>K1T4J2</accession>
<sequence length="35" mass="3721">GIDGVALVSAIFAADDIENTCRALRNLTEETVKSK</sequence>
<dbReference type="EMBL" id="AJWY01008470">
    <property type="protein sequence ID" value="EKC61120.1"/>
    <property type="molecule type" value="Genomic_DNA"/>
</dbReference>
<name>K1T4J2_9ZZZZ</name>
<gene>
    <name evidence="1" type="ORF">LEA_12515</name>
</gene>
<comment type="caution">
    <text evidence="1">The sequence shown here is derived from an EMBL/GenBank/DDBJ whole genome shotgun (WGS) entry which is preliminary data.</text>
</comment>
<protein>
    <submittedName>
        <fullName evidence="1">Uncharacterized protein</fullName>
    </submittedName>
</protein>
<dbReference type="InterPro" id="IPR013785">
    <property type="entry name" value="Aldolase_TIM"/>
</dbReference>
<dbReference type="AlphaFoldDB" id="K1T4J2"/>